<protein>
    <submittedName>
        <fullName evidence="1">Uncharacterized protein</fullName>
    </submittedName>
</protein>
<accession>A0A081REY2</accession>
<sequence length="109" mass="11943">MSRHDLQPRADQPHVVRATVGWDRSLQTFFAQVFFVTEDEPEEGEALIWIGTEPGELLSVEAVIDIVSPHAIVPAGLADQLAEDMRATAGIKDGRHQASAKRSLFGSIH</sequence>
<proteinExistence type="predicted"/>
<dbReference type="AlphaFoldDB" id="A0A081REY2"/>
<dbReference type="EMBL" id="JFHR01000018">
    <property type="protein sequence ID" value="KEQ53755.1"/>
    <property type="molecule type" value="Genomic_DNA"/>
</dbReference>
<dbReference type="eggNOG" id="ENOG502ZUDM">
    <property type="taxonomic scope" value="Bacteria"/>
</dbReference>
<name>A0A081REY2_SPHCR</name>
<dbReference type="OrthoDB" id="3698953at2"/>
<evidence type="ECO:0000313" key="1">
    <source>
        <dbReference type="EMBL" id="KEQ53755.1"/>
    </source>
</evidence>
<dbReference type="PATRIC" id="fig|46429.4.peg.1942"/>
<comment type="caution">
    <text evidence="1">The sequence shown here is derived from an EMBL/GenBank/DDBJ whole genome shotgun (WGS) entry which is preliminary data.</text>
</comment>
<dbReference type="RefSeq" id="WP_037450735.1">
    <property type="nucleotide sequence ID" value="NZ_JFHR01000018.1"/>
</dbReference>
<evidence type="ECO:0000313" key="2">
    <source>
        <dbReference type="Proteomes" id="UP000028411"/>
    </source>
</evidence>
<gene>
    <name evidence="1" type="ORF">BV95_01971</name>
</gene>
<reference evidence="1 2" key="1">
    <citation type="submission" date="2014-02" db="EMBL/GenBank/DDBJ databases">
        <title>Whole genome sequence of Sphingobium chlorophenolicum NBRC 16172.</title>
        <authorList>
            <person name="Gan H.M."/>
            <person name="Gan H.Y."/>
            <person name="Chew T.H."/>
            <person name="Savka M.A."/>
        </authorList>
    </citation>
    <scope>NUCLEOTIDE SEQUENCE [LARGE SCALE GENOMIC DNA]</scope>
    <source>
        <strain evidence="1 2">NBRC 16172</strain>
    </source>
</reference>
<organism evidence="1 2">
    <name type="scientific">Sphingobium chlorophenolicum</name>
    <dbReference type="NCBI Taxonomy" id="46429"/>
    <lineage>
        <taxon>Bacteria</taxon>
        <taxon>Pseudomonadati</taxon>
        <taxon>Pseudomonadota</taxon>
        <taxon>Alphaproteobacteria</taxon>
        <taxon>Sphingomonadales</taxon>
        <taxon>Sphingomonadaceae</taxon>
        <taxon>Sphingobium</taxon>
    </lineage>
</organism>
<dbReference type="Proteomes" id="UP000028411">
    <property type="component" value="Unassembled WGS sequence"/>
</dbReference>